<dbReference type="Pfam" id="PF07715">
    <property type="entry name" value="Plug"/>
    <property type="match status" value="1"/>
</dbReference>
<keyword evidence="12" id="KW-0732">Signal</keyword>
<dbReference type="Proteomes" id="UP000666369">
    <property type="component" value="Unassembled WGS sequence"/>
</dbReference>
<feature type="chain" id="PRO_5045774747" evidence="12">
    <location>
        <begin position="22"/>
        <end position="698"/>
    </location>
</feature>
<gene>
    <name evidence="15" type="ORF">GW587_18650</name>
</gene>
<feature type="signal peptide" evidence="12">
    <location>
        <begin position="1"/>
        <end position="21"/>
    </location>
</feature>
<comment type="subcellular location">
    <subcellularLocation>
        <location evidence="1 10">Cell outer membrane</location>
        <topology evidence="1 10">Multi-pass membrane protein</topology>
    </subcellularLocation>
</comment>
<feature type="domain" description="TonB-dependent receptor-like beta-barrel" evidence="13">
    <location>
        <begin position="251"/>
        <end position="666"/>
    </location>
</feature>
<dbReference type="Gene3D" id="2.170.130.10">
    <property type="entry name" value="TonB-dependent receptor, plug domain"/>
    <property type="match status" value="1"/>
</dbReference>
<evidence type="ECO:0000256" key="12">
    <source>
        <dbReference type="SAM" id="SignalP"/>
    </source>
</evidence>
<dbReference type="SUPFAM" id="SSF56935">
    <property type="entry name" value="Porins"/>
    <property type="match status" value="1"/>
</dbReference>
<dbReference type="InterPro" id="IPR012910">
    <property type="entry name" value="Plug_dom"/>
</dbReference>
<keyword evidence="9 10" id="KW-0998">Cell outer membrane</keyword>
<evidence type="ECO:0000259" key="13">
    <source>
        <dbReference type="Pfam" id="PF00593"/>
    </source>
</evidence>
<keyword evidence="4 10" id="KW-1134">Transmembrane beta strand</keyword>
<proteinExistence type="inferred from homology"/>
<dbReference type="EMBL" id="JAADJT010000008">
    <property type="protein sequence ID" value="NGZ86266.1"/>
    <property type="molecule type" value="Genomic_DNA"/>
</dbReference>
<protein>
    <submittedName>
        <fullName evidence="15">TonB-dependent receptor</fullName>
    </submittedName>
</protein>
<keyword evidence="5 10" id="KW-0812">Transmembrane</keyword>
<dbReference type="InterPro" id="IPR036942">
    <property type="entry name" value="Beta-barrel_TonB_sf"/>
</dbReference>
<organism evidence="15 16">
    <name type="scientific">Duganella aceris</name>
    <dbReference type="NCBI Taxonomy" id="2703883"/>
    <lineage>
        <taxon>Bacteria</taxon>
        <taxon>Pseudomonadati</taxon>
        <taxon>Pseudomonadota</taxon>
        <taxon>Betaproteobacteria</taxon>
        <taxon>Burkholderiales</taxon>
        <taxon>Oxalobacteraceae</taxon>
        <taxon>Telluria group</taxon>
        <taxon>Duganella</taxon>
    </lineage>
</organism>
<dbReference type="PROSITE" id="PS52016">
    <property type="entry name" value="TONB_DEPENDENT_REC_3"/>
    <property type="match status" value="1"/>
</dbReference>
<evidence type="ECO:0000256" key="1">
    <source>
        <dbReference type="ARBA" id="ARBA00004571"/>
    </source>
</evidence>
<comment type="similarity">
    <text evidence="2 10 11">Belongs to the TonB-dependent receptor family.</text>
</comment>
<dbReference type="Gene3D" id="2.40.170.20">
    <property type="entry name" value="TonB-dependent receptor, beta-barrel domain"/>
    <property type="match status" value="1"/>
</dbReference>
<evidence type="ECO:0000256" key="10">
    <source>
        <dbReference type="PROSITE-ProRule" id="PRU01360"/>
    </source>
</evidence>
<reference evidence="15 16" key="1">
    <citation type="submission" date="2020-01" db="EMBL/GenBank/DDBJ databases">
        <authorList>
            <person name="Lee S.D."/>
        </authorList>
    </citation>
    <scope>NUCLEOTIDE SEQUENCE [LARGE SCALE GENOMIC DNA]</scope>
    <source>
        <strain evidence="15 16">SAP-35</strain>
    </source>
</reference>
<dbReference type="PANTHER" id="PTHR32552:SF84">
    <property type="entry name" value="TONB-DEPENDENT RECEPTOR-RELATED"/>
    <property type="match status" value="1"/>
</dbReference>
<dbReference type="InterPro" id="IPR037066">
    <property type="entry name" value="Plug_dom_sf"/>
</dbReference>
<evidence type="ECO:0000259" key="14">
    <source>
        <dbReference type="Pfam" id="PF07715"/>
    </source>
</evidence>
<dbReference type="Pfam" id="PF00593">
    <property type="entry name" value="TonB_dep_Rec_b-barrel"/>
    <property type="match status" value="1"/>
</dbReference>
<name>A0ABX0FP41_9BURK</name>
<feature type="domain" description="TonB-dependent receptor plug" evidence="14">
    <location>
        <begin position="53"/>
        <end position="155"/>
    </location>
</feature>
<evidence type="ECO:0000256" key="6">
    <source>
        <dbReference type="ARBA" id="ARBA00023077"/>
    </source>
</evidence>
<evidence type="ECO:0000313" key="16">
    <source>
        <dbReference type="Proteomes" id="UP000666369"/>
    </source>
</evidence>
<sequence>MSKKRLLMASTLALSVHAAWAEDSLPVVEVKAAAQAGLNRALGTGSYLGLTSMETPASVESISRAQLVDRGDARVMDALGKAAGLSVFPHPGNGGSAIAARGFTDLSSVTQLYDGVKQYGAGALTFPFDTWSVESVEVLRGPASVVYGEGAIGGVVNVIPKKPTRGAVQNEIQFGVGSERTARAAFGSGGAIDERWSYRVDVSANRSDNWVDRGDSKDATFSGALRFDVSPSLYLTLSHAQSAQKPMRYFGVPLVDGKFDPVTYDKNYNVGDGIITYRDQQSSLAAHWSPQAGVTVDSTLYRINSRRHWRNVEAYEWLPASGLIQRGDYTEILHHQEQVGNATRVGVDGRLFGLANTFAAGVEFNRTSFKHTNNAGYSGSSVVDVDNSDPGLFFNLDGTAPKYRVKARQYAVFMEDNLKLTPQWSLIGGLRYDHDDIERRDLVVPSRSFDKTFDNVGYRLGTVYDIAPQTAVYGQYSVAHDPLGALLFTSTSKAAFDLARGRQVEVGIKQGFWQGAGDWTLSAYRIVKSDLLTRDPANVGQSIQVGRQSSRGVEATFSFLPTPDWKLESNLALVRARYDDFAEASGGQLVSRDGNTPTDVPKRLANLFANYRVAADWTLIAGLHHVGERNADIANTLKMPAYTTTDLALRWRPSASTTVTARGYNIFDKRYAQTAYYNQTQWLLGADRRAELTVNHTF</sequence>
<dbReference type="CDD" id="cd01347">
    <property type="entry name" value="ligand_gated_channel"/>
    <property type="match status" value="1"/>
</dbReference>
<evidence type="ECO:0000256" key="4">
    <source>
        <dbReference type="ARBA" id="ARBA00022452"/>
    </source>
</evidence>
<evidence type="ECO:0000256" key="9">
    <source>
        <dbReference type="ARBA" id="ARBA00023237"/>
    </source>
</evidence>
<dbReference type="InterPro" id="IPR039426">
    <property type="entry name" value="TonB-dep_rcpt-like"/>
</dbReference>
<dbReference type="InterPro" id="IPR000531">
    <property type="entry name" value="Beta-barrel_TonB"/>
</dbReference>
<evidence type="ECO:0000256" key="2">
    <source>
        <dbReference type="ARBA" id="ARBA00009810"/>
    </source>
</evidence>
<accession>A0ABX0FP41</accession>
<reference evidence="16" key="2">
    <citation type="submission" date="2023-07" db="EMBL/GenBank/DDBJ databases">
        <title>Duganella aceri sp. nov., isolated from tree sap.</title>
        <authorList>
            <person name="Kim I.S."/>
        </authorList>
    </citation>
    <scope>NUCLEOTIDE SEQUENCE [LARGE SCALE GENOMIC DNA]</scope>
    <source>
        <strain evidence="16">SAP-35</strain>
    </source>
</reference>
<evidence type="ECO:0000256" key="3">
    <source>
        <dbReference type="ARBA" id="ARBA00022448"/>
    </source>
</evidence>
<evidence type="ECO:0000256" key="7">
    <source>
        <dbReference type="ARBA" id="ARBA00023136"/>
    </source>
</evidence>
<keyword evidence="6 11" id="KW-0798">TonB box</keyword>
<keyword evidence="16" id="KW-1185">Reference proteome</keyword>
<comment type="caution">
    <text evidence="15">The sequence shown here is derived from an EMBL/GenBank/DDBJ whole genome shotgun (WGS) entry which is preliminary data.</text>
</comment>
<keyword evidence="7 10" id="KW-0472">Membrane</keyword>
<dbReference type="PANTHER" id="PTHR32552">
    <property type="entry name" value="FERRICHROME IRON RECEPTOR-RELATED"/>
    <property type="match status" value="1"/>
</dbReference>
<evidence type="ECO:0000256" key="8">
    <source>
        <dbReference type="ARBA" id="ARBA00023170"/>
    </source>
</evidence>
<keyword evidence="8 15" id="KW-0675">Receptor</keyword>
<evidence type="ECO:0000256" key="11">
    <source>
        <dbReference type="RuleBase" id="RU003357"/>
    </source>
</evidence>
<keyword evidence="3 10" id="KW-0813">Transport</keyword>
<evidence type="ECO:0000313" key="15">
    <source>
        <dbReference type="EMBL" id="NGZ86266.1"/>
    </source>
</evidence>
<evidence type="ECO:0000256" key="5">
    <source>
        <dbReference type="ARBA" id="ARBA00022692"/>
    </source>
</evidence>